<dbReference type="Pfam" id="PF02720">
    <property type="entry name" value="DUF222"/>
    <property type="match status" value="1"/>
</dbReference>
<dbReference type="EMBL" id="CP003169">
    <property type="protein sequence ID" value="AEV72318.1"/>
    <property type="molecule type" value="Genomic_DNA"/>
</dbReference>
<dbReference type="Pfam" id="PF01844">
    <property type="entry name" value="HNH"/>
    <property type="match status" value="1"/>
</dbReference>
<evidence type="ECO:0000256" key="1">
    <source>
        <dbReference type="ARBA" id="ARBA00023450"/>
    </source>
</evidence>
<comment type="similarity">
    <text evidence="1">Belongs to the Rv1128c/1148c/1588c/1702c/1945/3466 family.</text>
</comment>
<evidence type="ECO:0000313" key="5">
    <source>
        <dbReference type="Proteomes" id="UP000005442"/>
    </source>
</evidence>
<organism evidence="4 5">
    <name type="scientific">Mycolicibacterium rhodesiae (strain NBB3)</name>
    <name type="common">Mycobacterium rhodesiae</name>
    <dbReference type="NCBI Taxonomy" id="710685"/>
    <lineage>
        <taxon>Bacteria</taxon>
        <taxon>Bacillati</taxon>
        <taxon>Actinomycetota</taxon>
        <taxon>Actinomycetes</taxon>
        <taxon>Mycobacteriales</taxon>
        <taxon>Mycobacteriaceae</taxon>
        <taxon>Mycolicibacterium</taxon>
    </lineage>
</organism>
<feature type="region of interest" description="Disordered" evidence="2">
    <location>
        <begin position="197"/>
        <end position="217"/>
    </location>
</feature>
<keyword evidence="5" id="KW-1185">Reference proteome</keyword>
<gene>
    <name evidence="4" type="ordered locus">MycrhN_1704</name>
</gene>
<dbReference type="GO" id="GO:0004519">
    <property type="term" value="F:endonuclease activity"/>
    <property type="evidence" value="ECO:0007669"/>
    <property type="project" value="InterPro"/>
</dbReference>
<evidence type="ECO:0000313" key="4">
    <source>
        <dbReference type="EMBL" id="AEV72318.1"/>
    </source>
</evidence>
<reference evidence="4 5" key="1">
    <citation type="submission" date="2011-12" db="EMBL/GenBank/DDBJ databases">
        <title>Complete sequence of Mycobacterium rhodesiae NBB3.</title>
        <authorList>
            <consortium name="US DOE Joint Genome Institute"/>
            <person name="Lucas S."/>
            <person name="Han J."/>
            <person name="Lapidus A."/>
            <person name="Cheng J.-F."/>
            <person name="Goodwin L."/>
            <person name="Pitluck S."/>
            <person name="Peters L."/>
            <person name="Mikhailova N."/>
            <person name="Gu W."/>
            <person name="Detter J.C."/>
            <person name="Han C."/>
            <person name="Tapia R."/>
            <person name="Land M."/>
            <person name="Hauser L."/>
            <person name="Kyrpides N."/>
            <person name="Ivanova N."/>
            <person name="Pagani I."/>
            <person name="Mattes T."/>
            <person name="Holmes A."/>
            <person name="Rutledge P."/>
            <person name="Paulsen I."/>
            <person name="Coleman N."/>
            <person name="Woyke T."/>
        </authorList>
    </citation>
    <scope>NUCLEOTIDE SEQUENCE [LARGE SCALE GENOMIC DNA]</scope>
    <source>
        <strain evidence="4 5">NBB3</strain>
    </source>
</reference>
<dbReference type="Gene3D" id="1.10.30.50">
    <property type="match status" value="1"/>
</dbReference>
<feature type="region of interest" description="Disordered" evidence="2">
    <location>
        <begin position="368"/>
        <end position="396"/>
    </location>
</feature>
<dbReference type="InterPro" id="IPR002711">
    <property type="entry name" value="HNH"/>
</dbReference>
<proteinExistence type="inferred from homology"/>
<dbReference type="InterPro" id="IPR003615">
    <property type="entry name" value="HNH_nuc"/>
</dbReference>
<sequence>MSSTAASLVAEMLPKDRLEVLFDELGVLMGQRNAIDSRIVEIVAEMDRDNLVGMTGARSIAALVAWKTGSSITNANTIAAIAHRLPEFPRCAAGMREGRLSLDQVGIIAKKAGHGSDEHYAALAESATVDQLNTALKLEPRPKPEPAPWAEPQRSITKTTAEQCVRYRMTLTHDEAATFDAALASHQDALISEWKRDHDTGERPSDQAPPLPSMPDAFMSLVKTGWDAEVTRRPHGQHTTVVVHLDVKDRIASLHLGPLLTAAERQYLSCDATCEVWFERSGQVIGAGRTTRTINRRLRRALEHRHPTCAVPGCGATRGLHAHHIQHWEDGGTTELDNLVLVCPYHHRLHHRGGITITGPAPNITVTDSDGRQLHSSSLARPPNRPPPDVAPYRGPTGERADWWWYTPFEPPPPQTN</sequence>
<dbReference type="eggNOG" id="COG1403">
    <property type="taxonomic scope" value="Bacteria"/>
</dbReference>
<name>G8RK93_MYCRN</name>
<dbReference type="CDD" id="cd00085">
    <property type="entry name" value="HNHc"/>
    <property type="match status" value="1"/>
</dbReference>
<dbReference type="SMART" id="SM00507">
    <property type="entry name" value="HNHc"/>
    <property type="match status" value="1"/>
</dbReference>
<dbReference type="STRING" id="710685.MycrhN_1704"/>
<dbReference type="RefSeq" id="WP_014210132.1">
    <property type="nucleotide sequence ID" value="NC_016604.1"/>
</dbReference>
<dbReference type="Proteomes" id="UP000005442">
    <property type="component" value="Chromosome"/>
</dbReference>
<dbReference type="HOGENOM" id="CLU_057500_1_0_11"/>
<dbReference type="GO" id="GO:0008270">
    <property type="term" value="F:zinc ion binding"/>
    <property type="evidence" value="ECO:0007669"/>
    <property type="project" value="InterPro"/>
</dbReference>
<dbReference type="GO" id="GO:0003676">
    <property type="term" value="F:nucleic acid binding"/>
    <property type="evidence" value="ECO:0007669"/>
    <property type="project" value="InterPro"/>
</dbReference>
<evidence type="ECO:0000259" key="3">
    <source>
        <dbReference type="SMART" id="SM00507"/>
    </source>
</evidence>
<dbReference type="AlphaFoldDB" id="G8RK93"/>
<feature type="domain" description="HNH nuclease" evidence="3">
    <location>
        <begin position="297"/>
        <end position="348"/>
    </location>
</feature>
<evidence type="ECO:0000256" key="2">
    <source>
        <dbReference type="SAM" id="MobiDB-lite"/>
    </source>
</evidence>
<dbReference type="OrthoDB" id="4752861at2"/>
<feature type="compositionally biased region" description="Polar residues" evidence="2">
    <location>
        <begin position="368"/>
        <end position="379"/>
    </location>
</feature>
<dbReference type="KEGG" id="mrh:MycrhN_1704"/>
<dbReference type="PATRIC" id="fig|710685.3.peg.1711"/>
<dbReference type="InterPro" id="IPR003870">
    <property type="entry name" value="DUF222"/>
</dbReference>
<accession>G8RK93</accession>
<protein>
    <recommendedName>
        <fullName evidence="3">HNH nuclease domain-containing protein</fullName>
    </recommendedName>
</protein>